<gene>
    <name evidence="2" type="ORF">LTR97_005245</name>
</gene>
<accession>A0AAN7W9V9</accession>
<reference evidence="2" key="1">
    <citation type="submission" date="2023-08" db="EMBL/GenBank/DDBJ databases">
        <title>Black Yeasts Isolated from many extreme environments.</title>
        <authorList>
            <person name="Coleine C."/>
            <person name="Stajich J.E."/>
            <person name="Selbmann L."/>
        </authorList>
    </citation>
    <scope>NUCLEOTIDE SEQUENCE</scope>
    <source>
        <strain evidence="2">CCFEE 5810</strain>
    </source>
</reference>
<dbReference type="InterPro" id="IPR053228">
    <property type="entry name" value="Stereospecific_Lipase"/>
</dbReference>
<evidence type="ECO:0000313" key="3">
    <source>
        <dbReference type="Proteomes" id="UP001310594"/>
    </source>
</evidence>
<proteinExistence type="predicted"/>
<dbReference type="SUPFAM" id="SSF53474">
    <property type="entry name" value="alpha/beta-Hydrolases"/>
    <property type="match status" value="1"/>
</dbReference>
<evidence type="ECO:0008006" key="4">
    <source>
        <dbReference type="Google" id="ProtNLM"/>
    </source>
</evidence>
<dbReference type="PANTHER" id="PTHR37574:SF1">
    <property type="entry name" value="LIPASE B"/>
    <property type="match status" value="1"/>
</dbReference>
<dbReference type="PANTHER" id="PTHR37574">
    <property type="entry name" value="LIPASE B"/>
    <property type="match status" value="1"/>
</dbReference>
<dbReference type="InterPro" id="IPR029058">
    <property type="entry name" value="AB_hydrolase_fold"/>
</dbReference>
<organism evidence="2 3">
    <name type="scientific">Elasticomyces elasticus</name>
    <dbReference type="NCBI Taxonomy" id="574655"/>
    <lineage>
        <taxon>Eukaryota</taxon>
        <taxon>Fungi</taxon>
        <taxon>Dikarya</taxon>
        <taxon>Ascomycota</taxon>
        <taxon>Pezizomycotina</taxon>
        <taxon>Dothideomycetes</taxon>
        <taxon>Dothideomycetidae</taxon>
        <taxon>Mycosphaerellales</taxon>
        <taxon>Teratosphaeriaceae</taxon>
        <taxon>Elasticomyces</taxon>
    </lineage>
</organism>
<keyword evidence="1" id="KW-0732">Signal</keyword>
<feature type="signal peptide" evidence="1">
    <location>
        <begin position="1"/>
        <end position="17"/>
    </location>
</feature>
<sequence length="314" mass="33031">MSILDLLLLLFSVGSLASPIILRRQQPFVFDGDAPYSTDAATLAAALTCPNGVPTTAAPPVLLVHGTSTTGEESWGDGYVPALAAEGYTACYVTLPGRAMGDMQISSEYVAYGLHYISQLSGGLKTAVISHSQGGPVTQWALQFWPSTKTVTNSFIPLSPDFDGINFLGSDLNKVCDGLGSLCQASLWQQSDGSKYYDALHAGDFEAQVPTTAIWSKTDGVVNPPKKNAKLPSAKAIAVQDLCPLRFVLHTSMTTDAAVFALALDALRNGGTGSLSRVVLGGLKACLKNSADNMDGSIADDIKSSFDELIDGYL</sequence>
<dbReference type="EMBL" id="JAVRQU010000007">
    <property type="protein sequence ID" value="KAK5700728.1"/>
    <property type="molecule type" value="Genomic_DNA"/>
</dbReference>
<evidence type="ECO:0000256" key="1">
    <source>
        <dbReference type="SAM" id="SignalP"/>
    </source>
</evidence>
<protein>
    <recommendedName>
        <fullName evidence="4">AB hydrolase-1 domain-containing protein</fullName>
    </recommendedName>
</protein>
<feature type="chain" id="PRO_5042955208" description="AB hydrolase-1 domain-containing protein" evidence="1">
    <location>
        <begin position="18"/>
        <end position="314"/>
    </location>
</feature>
<evidence type="ECO:0000313" key="2">
    <source>
        <dbReference type="EMBL" id="KAK5700728.1"/>
    </source>
</evidence>
<dbReference type="AlphaFoldDB" id="A0AAN7W9V9"/>
<dbReference type="Proteomes" id="UP001310594">
    <property type="component" value="Unassembled WGS sequence"/>
</dbReference>
<comment type="caution">
    <text evidence="2">The sequence shown here is derived from an EMBL/GenBank/DDBJ whole genome shotgun (WGS) entry which is preliminary data.</text>
</comment>
<dbReference type="Gene3D" id="3.40.50.1820">
    <property type="entry name" value="alpha/beta hydrolase"/>
    <property type="match status" value="1"/>
</dbReference>
<name>A0AAN7W9V9_9PEZI</name>